<keyword evidence="2" id="KW-1185">Reference proteome</keyword>
<reference evidence="2" key="1">
    <citation type="journal article" date="2006" name="PLoS Biol.">
        <title>Macronuclear genome sequence of the ciliate Tetrahymena thermophila, a model eukaryote.</title>
        <authorList>
            <person name="Eisen J.A."/>
            <person name="Coyne R.S."/>
            <person name="Wu M."/>
            <person name="Wu D."/>
            <person name="Thiagarajan M."/>
            <person name="Wortman J.R."/>
            <person name="Badger J.H."/>
            <person name="Ren Q."/>
            <person name="Amedeo P."/>
            <person name="Jones K.M."/>
            <person name="Tallon L.J."/>
            <person name="Delcher A.L."/>
            <person name="Salzberg S.L."/>
            <person name="Silva J.C."/>
            <person name="Haas B.J."/>
            <person name="Majoros W.H."/>
            <person name="Farzad M."/>
            <person name="Carlton J.M."/>
            <person name="Smith R.K. Jr."/>
            <person name="Garg J."/>
            <person name="Pearlman R.E."/>
            <person name="Karrer K.M."/>
            <person name="Sun L."/>
            <person name="Manning G."/>
            <person name="Elde N.C."/>
            <person name="Turkewitz A.P."/>
            <person name="Asai D.J."/>
            <person name="Wilkes D.E."/>
            <person name="Wang Y."/>
            <person name="Cai H."/>
            <person name="Collins K."/>
            <person name="Stewart B.A."/>
            <person name="Lee S.R."/>
            <person name="Wilamowska K."/>
            <person name="Weinberg Z."/>
            <person name="Ruzzo W.L."/>
            <person name="Wloga D."/>
            <person name="Gaertig J."/>
            <person name="Frankel J."/>
            <person name="Tsao C.-C."/>
            <person name="Gorovsky M.A."/>
            <person name="Keeling P.J."/>
            <person name="Waller R.F."/>
            <person name="Patron N.J."/>
            <person name="Cherry J.M."/>
            <person name="Stover N.A."/>
            <person name="Krieger C.J."/>
            <person name="del Toro C."/>
            <person name="Ryder H.F."/>
            <person name="Williamson S.C."/>
            <person name="Barbeau R.A."/>
            <person name="Hamilton E.P."/>
            <person name="Orias E."/>
        </authorList>
    </citation>
    <scope>NUCLEOTIDE SEQUENCE [LARGE SCALE GENOMIC DNA]</scope>
    <source>
        <strain evidence="2">SB210</strain>
    </source>
</reference>
<evidence type="ECO:0000313" key="1">
    <source>
        <dbReference type="EMBL" id="EAR88250.2"/>
    </source>
</evidence>
<organism evidence="1 2">
    <name type="scientific">Tetrahymena thermophila (strain SB210)</name>
    <dbReference type="NCBI Taxonomy" id="312017"/>
    <lineage>
        <taxon>Eukaryota</taxon>
        <taxon>Sar</taxon>
        <taxon>Alveolata</taxon>
        <taxon>Ciliophora</taxon>
        <taxon>Intramacronucleata</taxon>
        <taxon>Oligohymenophorea</taxon>
        <taxon>Hymenostomatida</taxon>
        <taxon>Tetrahymenina</taxon>
        <taxon>Tetrahymenidae</taxon>
        <taxon>Tetrahymena</taxon>
    </lineage>
</organism>
<dbReference type="EMBL" id="GG662845">
    <property type="protein sequence ID" value="EAR88250.2"/>
    <property type="molecule type" value="Genomic_DNA"/>
</dbReference>
<evidence type="ECO:0000313" key="2">
    <source>
        <dbReference type="Proteomes" id="UP000009168"/>
    </source>
</evidence>
<protein>
    <submittedName>
        <fullName evidence="1">Uncharacterized protein</fullName>
    </submittedName>
</protein>
<name>Q22R72_TETTS</name>
<accession>Q22R72</accession>
<dbReference type="HOGENOM" id="CLU_522265_0_0_1"/>
<sequence length="254" mass="30408">MLKKFNQILNYNYSNKKIIDLLKQQSSRYIVLDESLTKDDYNQFEIHAFNNKTQKFVTINVNQCLKNDQSFTQMNKLMQNKVICKDTLQLLNSYLHQEQILVDTQEIKKDQFKLLKDCLQQQVLQIYSVQEKVIEDSDVFYQDNDHINSNNSNLSRQFDYCLESFSDTEIQHFKDFIQQINHFDILNLSIRKNITITAEQSQKIKNILQSEYSQRRLKLILRNPEFLVESWVNLIKGFNCCRQIDLDLVQSKYY</sequence>
<dbReference type="GeneID" id="7828742"/>
<gene>
    <name evidence="1" type="ORF">TTHERM_00024090</name>
</gene>
<dbReference type="Proteomes" id="UP000009168">
    <property type="component" value="Unassembled WGS sequence"/>
</dbReference>
<dbReference type="InParanoid" id="Q22R72"/>
<dbReference type="RefSeq" id="XP_001008495.2">
    <property type="nucleotide sequence ID" value="XM_001008495.2"/>
</dbReference>
<dbReference type="KEGG" id="tet:TTHERM_00024090"/>
<dbReference type="AlphaFoldDB" id="Q22R72"/>
<proteinExistence type="predicted"/>